<keyword evidence="4" id="KW-1185">Reference proteome</keyword>
<evidence type="ECO:0000313" key="3">
    <source>
        <dbReference type="EMBL" id="KAF2114758.1"/>
    </source>
</evidence>
<sequence length="179" mass="19971">MRLVLIANILLPRPCGTFSTASAVWWPACYPWCRGCQHLQIMWGSLRRHKSIKALSEVKSEVLDGDLMSEERSQMFDSGTSRSEVAKHRDCPRSPQQTAAFRRPKIPFPSLSSLLHRNFLPAVLRAGSIAVHNSRRHERYPTHYDAGWHCLQSASSARGSSAGPMSMVGLAHSGAFRTD</sequence>
<evidence type="ECO:0000256" key="1">
    <source>
        <dbReference type="SAM" id="MobiDB-lite"/>
    </source>
</evidence>
<name>A0A6A5Z8P0_9PLEO</name>
<evidence type="ECO:0000256" key="2">
    <source>
        <dbReference type="SAM" id="SignalP"/>
    </source>
</evidence>
<proteinExistence type="predicted"/>
<reference evidence="3" key="1">
    <citation type="journal article" date="2020" name="Stud. Mycol.">
        <title>101 Dothideomycetes genomes: a test case for predicting lifestyles and emergence of pathogens.</title>
        <authorList>
            <person name="Haridas S."/>
            <person name="Albert R."/>
            <person name="Binder M."/>
            <person name="Bloem J."/>
            <person name="Labutti K."/>
            <person name="Salamov A."/>
            <person name="Andreopoulos B."/>
            <person name="Baker S."/>
            <person name="Barry K."/>
            <person name="Bills G."/>
            <person name="Bluhm B."/>
            <person name="Cannon C."/>
            <person name="Castanera R."/>
            <person name="Culley D."/>
            <person name="Daum C."/>
            <person name="Ezra D."/>
            <person name="Gonzalez J."/>
            <person name="Henrissat B."/>
            <person name="Kuo A."/>
            <person name="Liang C."/>
            <person name="Lipzen A."/>
            <person name="Lutzoni F."/>
            <person name="Magnuson J."/>
            <person name="Mondo S."/>
            <person name="Nolan M."/>
            <person name="Ohm R."/>
            <person name="Pangilinan J."/>
            <person name="Park H.-J."/>
            <person name="Ramirez L."/>
            <person name="Alfaro M."/>
            <person name="Sun H."/>
            <person name="Tritt A."/>
            <person name="Yoshinaga Y."/>
            <person name="Zwiers L.-H."/>
            <person name="Turgeon B."/>
            <person name="Goodwin S."/>
            <person name="Spatafora J."/>
            <person name="Crous P."/>
            <person name="Grigoriev I."/>
        </authorList>
    </citation>
    <scope>NUCLEOTIDE SEQUENCE</scope>
    <source>
        <strain evidence="3">CBS 627.86</strain>
    </source>
</reference>
<feature type="signal peptide" evidence="2">
    <location>
        <begin position="1"/>
        <end position="17"/>
    </location>
</feature>
<accession>A0A6A5Z8P0</accession>
<dbReference type="AlphaFoldDB" id="A0A6A5Z8P0"/>
<feature type="chain" id="PRO_5025689765" evidence="2">
    <location>
        <begin position="18"/>
        <end position="179"/>
    </location>
</feature>
<dbReference type="EMBL" id="ML977324">
    <property type="protein sequence ID" value="KAF2114758.1"/>
    <property type="molecule type" value="Genomic_DNA"/>
</dbReference>
<organism evidence="3 4">
    <name type="scientific">Lophiotrema nucula</name>
    <dbReference type="NCBI Taxonomy" id="690887"/>
    <lineage>
        <taxon>Eukaryota</taxon>
        <taxon>Fungi</taxon>
        <taxon>Dikarya</taxon>
        <taxon>Ascomycota</taxon>
        <taxon>Pezizomycotina</taxon>
        <taxon>Dothideomycetes</taxon>
        <taxon>Pleosporomycetidae</taxon>
        <taxon>Pleosporales</taxon>
        <taxon>Lophiotremataceae</taxon>
        <taxon>Lophiotrema</taxon>
    </lineage>
</organism>
<feature type="region of interest" description="Disordered" evidence="1">
    <location>
        <begin position="76"/>
        <end position="99"/>
    </location>
</feature>
<protein>
    <submittedName>
        <fullName evidence="3">Uncharacterized protein</fullName>
    </submittedName>
</protein>
<dbReference type="Proteomes" id="UP000799770">
    <property type="component" value="Unassembled WGS sequence"/>
</dbReference>
<gene>
    <name evidence="3" type="ORF">BDV96DRAFT_84427</name>
</gene>
<evidence type="ECO:0000313" key="4">
    <source>
        <dbReference type="Proteomes" id="UP000799770"/>
    </source>
</evidence>
<keyword evidence="2" id="KW-0732">Signal</keyword>